<evidence type="ECO:0000313" key="2">
    <source>
        <dbReference type="Proteomes" id="UP001163324"/>
    </source>
</evidence>
<dbReference type="Proteomes" id="UP001163324">
    <property type="component" value="Chromosome 1"/>
</dbReference>
<protein>
    <submittedName>
        <fullName evidence="1">Uncharacterized protein</fullName>
    </submittedName>
</protein>
<organism evidence="1 2">
    <name type="scientific">Trichothecium roseum</name>
    <dbReference type="NCBI Taxonomy" id="47278"/>
    <lineage>
        <taxon>Eukaryota</taxon>
        <taxon>Fungi</taxon>
        <taxon>Dikarya</taxon>
        <taxon>Ascomycota</taxon>
        <taxon>Pezizomycotina</taxon>
        <taxon>Sordariomycetes</taxon>
        <taxon>Hypocreomycetidae</taxon>
        <taxon>Hypocreales</taxon>
        <taxon>Hypocreales incertae sedis</taxon>
        <taxon>Trichothecium</taxon>
    </lineage>
</organism>
<reference evidence="1" key="1">
    <citation type="submission" date="2022-10" db="EMBL/GenBank/DDBJ databases">
        <title>Complete Genome of Trichothecium roseum strain YXFP-22015, a Plant Pathogen Isolated from Citrus.</title>
        <authorList>
            <person name="Wang Y."/>
            <person name="Zhu L."/>
        </authorList>
    </citation>
    <scope>NUCLEOTIDE SEQUENCE</scope>
    <source>
        <strain evidence="1">YXFP-22015</strain>
    </source>
</reference>
<proteinExistence type="predicted"/>
<accession>A0ACC0VEF2</accession>
<keyword evidence="2" id="KW-1185">Reference proteome</keyword>
<gene>
    <name evidence="1" type="ORF">N3K66_001323</name>
</gene>
<sequence length="257" mass="29616">MATFDSTMHAYDELAGLLSRNLTFNPEVQQPQPTQGQPQHIDPVAAPSVTQPIVYSISQHYHHSTHIPRPQQAAPEEPQRRSSEPAAQGPSSETILRSQGIEPATLTPSQLQLFRIADDPQKLRLIELWNIWPPNGGGDIPALAWSSTTLEQEEHLARVRYERLQQQQNNQTEDGRWNPEYIEPYMNSGYEEIMRREREREEREAYQATPRSYSQATDPVYMGPDFHREQQQLQQQMNMANQYGAFEQFRGDAMDVM</sequence>
<dbReference type="EMBL" id="CM047940">
    <property type="protein sequence ID" value="KAI9904794.1"/>
    <property type="molecule type" value="Genomic_DNA"/>
</dbReference>
<evidence type="ECO:0000313" key="1">
    <source>
        <dbReference type="EMBL" id="KAI9904794.1"/>
    </source>
</evidence>
<comment type="caution">
    <text evidence="1">The sequence shown here is derived from an EMBL/GenBank/DDBJ whole genome shotgun (WGS) entry which is preliminary data.</text>
</comment>
<name>A0ACC0VEF2_9HYPO</name>